<dbReference type="OrthoDB" id="203824at2759"/>
<feature type="domain" description="Carbohydrate kinase FGGY N-terminal" evidence="1">
    <location>
        <begin position="3"/>
        <end position="155"/>
    </location>
</feature>
<evidence type="ECO:0000259" key="1">
    <source>
        <dbReference type="Pfam" id="PF00370"/>
    </source>
</evidence>
<dbReference type="EMBL" id="LMYN01000025">
    <property type="protein sequence ID" value="KSA02543.1"/>
    <property type="molecule type" value="Genomic_DNA"/>
</dbReference>
<proteinExistence type="predicted"/>
<gene>
    <name evidence="3" type="ORF">AC631_01718</name>
</gene>
<evidence type="ECO:0000259" key="2">
    <source>
        <dbReference type="Pfam" id="PF02782"/>
    </source>
</evidence>
<dbReference type="InterPro" id="IPR018484">
    <property type="entry name" value="FGGY_N"/>
</dbReference>
<dbReference type="PANTHER" id="PTHR43435">
    <property type="entry name" value="RIBULOKINASE"/>
    <property type="match status" value="1"/>
</dbReference>
<keyword evidence="4" id="KW-1185">Reference proteome</keyword>
<sequence length="570" mass="63834">MTTIGVDIGTGSVRICLSKPDAFKTAFKPIKTNRDDIYSNYVTQSSREIYECILTLLQELVNEPVTSISFTATCSMVVMERVSIGSKMHLKPCAVNFKGDDNQQDIILWMDNRSIEQTSYLNENLNKKDLYKVGGKFIPEMGLPKLRWLQDNIKSKDIVCFELYDWFSYLFLVGGYNEEGLVPYVVDPIEPMQEYTTVSEAMDGSIKGWTIEFLKQIGIDSRISIGRSEFNLNTSGLLPVGVPLGYIHKNVYGMGEKIVVANGCIDCYAGWLSTIEPEFSVENHLSMIAGTSTCFILSTPSSKYSTIPGIWGPFSQLLSLPLDLFEFGQPATGKLFEQLFSNYELVISSLNAENVFAFLENETAALETTKGTSITKLIKSYFWYIDQYGNRSPYNDFAMSEMIIDGCNSSDNLASITNGITLMGLVIRYNLILEFLCFQTRQILEIIHSSNGPLVNSITVNGSQGNNKRFMRLLATITGKKVKILKLSTNVKYNVVKGSSIISSIGHKLLTGCKNYQNALNSCIQADADYDTIYPDHHIADIGPLLDKKYNVFLDMAIAQQNYRRKINSM</sequence>
<comment type="caution">
    <text evidence="3">The sequence shown here is derived from an EMBL/GenBank/DDBJ whole genome shotgun (WGS) entry which is preliminary data.</text>
</comment>
<accession>A0A0V1Q2Z3</accession>
<name>A0A0V1Q2Z3_9ASCO</name>
<dbReference type="RefSeq" id="XP_015468645.1">
    <property type="nucleotide sequence ID" value="XM_015610548.1"/>
</dbReference>
<dbReference type="PANTHER" id="PTHR43435:SF1">
    <property type="entry name" value="PROTEIN MPA43"/>
    <property type="match status" value="1"/>
</dbReference>
<protein>
    <recommendedName>
        <fullName evidence="5">Carbohydrate kinase FGGY C-terminal domain-containing protein</fullName>
    </recommendedName>
</protein>
<dbReference type="GO" id="GO:0005737">
    <property type="term" value="C:cytoplasm"/>
    <property type="evidence" value="ECO:0007669"/>
    <property type="project" value="TreeGrafter"/>
</dbReference>
<dbReference type="GO" id="GO:0019150">
    <property type="term" value="F:D-ribulokinase activity"/>
    <property type="evidence" value="ECO:0007669"/>
    <property type="project" value="TreeGrafter"/>
</dbReference>
<dbReference type="Proteomes" id="UP000054251">
    <property type="component" value="Unassembled WGS sequence"/>
</dbReference>
<dbReference type="Gene3D" id="3.30.420.40">
    <property type="match status" value="2"/>
</dbReference>
<dbReference type="SUPFAM" id="SSF53067">
    <property type="entry name" value="Actin-like ATPase domain"/>
    <property type="match status" value="2"/>
</dbReference>
<evidence type="ECO:0008006" key="5">
    <source>
        <dbReference type="Google" id="ProtNLM"/>
    </source>
</evidence>
<feature type="domain" description="Carbohydrate kinase FGGY C-terminal" evidence="2">
    <location>
        <begin position="286"/>
        <end position="486"/>
    </location>
</feature>
<reference evidence="3 4" key="1">
    <citation type="submission" date="2015-11" db="EMBL/GenBank/DDBJ databases">
        <title>The genome of Debaryomyces fabryi.</title>
        <authorList>
            <person name="Tafer H."/>
            <person name="Lopandic K."/>
        </authorList>
    </citation>
    <scope>NUCLEOTIDE SEQUENCE [LARGE SCALE GENOMIC DNA]</scope>
    <source>
        <strain evidence="3 4">CBS 789</strain>
    </source>
</reference>
<dbReference type="InterPro" id="IPR043129">
    <property type="entry name" value="ATPase_NBD"/>
</dbReference>
<dbReference type="GO" id="GO:0019321">
    <property type="term" value="P:pentose metabolic process"/>
    <property type="evidence" value="ECO:0007669"/>
    <property type="project" value="TreeGrafter"/>
</dbReference>
<dbReference type="Pfam" id="PF02782">
    <property type="entry name" value="FGGY_C"/>
    <property type="match status" value="1"/>
</dbReference>
<evidence type="ECO:0000313" key="3">
    <source>
        <dbReference type="EMBL" id="KSA02543.1"/>
    </source>
</evidence>
<dbReference type="GeneID" id="26838727"/>
<dbReference type="InterPro" id="IPR018485">
    <property type="entry name" value="FGGY_C"/>
</dbReference>
<dbReference type="Pfam" id="PF00370">
    <property type="entry name" value="FGGY_N"/>
    <property type="match status" value="1"/>
</dbReference>
<evidence type="ECO:0000313" key="4">
    <source>
        <dbReference type="Proteomes" id="UP000054251"/>
    </source>
</evidence>
<dbReference type="AlphaFoldDB" id="A0A0V1Q2Z3"/>
<organism evidence="3 4">
    <name type="scientific">Debaryomyces fabryi</name>
    <dbReference type="NCBI Taxonomy" id="58627"/>
    <lineage>
        <taxon>Eukaryota</taxon>
        <taxon>Fungi</taxon>
        <taxon>Dikarya</taxon>
        <taxon>Ascomycota</taxon>
        <taxon>Saccharomycotina</taxon>
        <taxon>Pichiomycetes</taxon>
        <taxon>Debaryomycetaceae</taxon>
        <taxon>Debaryomyces</taxon>
    </lineage>
</organism>